<evidence type="ECO:0000256" key="1">
    <source>
        <dbReference type="SAM" id="Phobius"/>
    </source>
</evidence>
<feature type="transmembrane region" description="Helical" evidence="1">
    <location>
        <begin position="243"/>
        <end position="260"/>
    </location>
</feature>
<keyword evidence="1" id="KW-0812">Transmembrane</keyword>
<dbReference type="InterPro" id="IPR047928">
    <property type="entry name" value="Perm_prefix_1"/>
</dbReference>
<dbReference type="EMBL" id="CP063989">
    <property type="protein sequence ID" value="QPL05160.1"/>
    <property type="molecule type" value="Genomic_DNA"/>
</dbReference>
<accession>A0A7T0LK60</accession>
<feature type="transmembrane region" description="Helical" evidence="1">
    <location>
        <begin position="291"/>
        <end position="310"/>
    </location>
</feature>
<keyword evidence="3" id="KW-1185">Reference proteome</keyword>
<name>A0A7T0LK60_9ACTO</name>
<keyword evidence="1" id="KW-1133">Transmembrane helix</keyword>
<gene>
    <name evidence="2" type="ORF">ID810_10580</name>
</gene>
<evidence type="ECO:0000313" key="3">
    <source>
        <dbReference type="Proteomes" id="UP000594637"/>
    </source>
</evidence>
<dbReference type="NCBIfam" id="NF038403">
    <property type="entry name" value="perm_prefix_1"/>
    <property type="match status" value="1"/>
</dbReference>
<protein>
    <submittedName>
        <fullName evidence="2">Uncharacterized protein</fullName>
    </submittedName>
</protein>
<evidence type="ECO:0000313" key="2">
    <source>
        <dbReference type="EMBL" id="QPL05160.1"/>
    </source>
</evidence>
<sequence>MDTIITFLDAMFAPYPDTPRLAEAKAELRAMMEDAYADAISAGKTHNEAVGQVITDFGNLEELAPALGILPEIRESQAAPNITAPHSAGTWGPPVVTLPEAQALAEAKRTTARTLGNGVALLVLAAAPLFALTGTAGDAGLLPMTRDEASLIGLPLTLVLVAAGVLILVRRSRAFVSVRHLLTGRFTQDPIVSAWAVRLRMEHEGPRSRALATAVGLWIISAIPLVSTGILSEMPGHRNYSSLGAALTLVLVALGLWIFLPTNWAASTHSALAEEGRPADAPEGWRSADDVIGVIASAYWPLTIIIYLVWSFTLDAWQTSWVVWPVAGVLFGGIAAVVSTTAQMRRSRGH</sequence>
<dbReference type="KEGG" id="arep:ID810_10580"/>
<feature type="transmembrane region" description="Helical" evidence="1">
    <location>
        <begin position="210"/>
        <end position="231"/>
    </location>
</feature>
<dbReference type="RefSeq" id="WP_166857369.1">
    <property type="nucleotide sequence ID" value="NZ_CP063989.1"/>
</dbReference>
<feature type="transmembrane region" description="Helical" evidence="1">
    <location>
        <begin position="149"/>
        <end position="169"/>
    </location>
</feature>
<dbReference type="AlphaFoldDB" id="A0A7T0LK60"/>
<organism evidence="2 3">
    <name type="scientific">Actinomyces respiraculi</name>
    <dbReference type="NCBI Taxonomy" id="2744574"/>
    <lineage>
        <taxon>Bacteria</taxon>
        <taxon>Bacillati</taxon>
        <taxon>Actinomycetota</taxon>
        <taxon>Actinomycetes</taxon>
        <taxon>Actinomycetales</taxon>
        <taxon>Actinomycetaceae</taxon>
        <taxon>Actinomyces</taxon>
    </lineage>
</organism>
<keyword evidence="1" id="KW-0472">Membrane</keyword>
<dbReference type="Proteomes" id="UP000594637">
    <property type="component" value="Chromosome"/>
</dbReference>
<proteinExistence type="predicted"/>
<feature type="transmembrane region" description="Helical" evidence="1">
    <location>
        <begin position="118"/>
        <end position="137"/>
    </location>
</feature>
<reference evidence="2 3" key="1">
    <citation type="submission" date="2020-11" db="EMBL/GenBank/DDBJ databases">
        <title>Actinomyces sp. ZJ750.</title>
        <authorList>
            <person name="Zhou J."/>
        </authorList>
    </citation>
    <scope>NUCLEOTIDE SEQUENCE [LARGE SCALE GENOMIC DNA]</scope>
    <source>
        <strain evidence="2 3">ZJ750</strain>
    </source>
</reference>
<feature type="transmembrane region" description="Helical" evidence="1">
    <location>
        <begin position="322"/>
        <end position="342"/>
    </location>
</feature>